<dbReference type="PROSITE" id="PS50181">
    <property type="entry name" value="FBOX"/>
    <property type="match status" value="1"/>
</dbReference>
<dbReference type="NCBIfam" id="TIGR02097">
    <property type="entry name" value="yccV"/>
    <property type="match status" value="1"/>
</dbReference>
<dbReference type="Gene3D" id="1.20.1280.50">
    <property type="match status" value="1"/>
</dbReference>
<proteinExistence type="predicted"/>
<accession>A0A6A6JRI6</accession>
<dbReference type="InterPro" id="IPR032698">
    <property type="entry name" value="SirB1_N"/>
</dbReference>
<dbReference type="OrthoDB" id="28868at2759"/>
<dbReference type="PANTHER" id="PTHR31350:SF27">
    <property type="entry name" value="HEMIMETHYLATED DNA-BINDING DOMAIN-CONTAINING PROTEIN"/>
    <property type="match status" value="1"/>
</dbReference>
<feature type="domain" description="F-box" evidence="1">
    <location>
        <begin position="4"/>
        <end position="51"/>
    </location>
</feature>
<dbReference type="Gene3D" id="2.30.30.390">
    <property type="entry name" value="Hemimethylated DNA-binding domain"/>
    <property type="match status" value="1"/>
</dbReference>
<name>A0A6A6JRI6_WESOR</name>
<organism evidence="2 3">
    <name type="scientific">Westerdykella ornata</name>
    <dbReference type="NCBI Taxonomy" id="318751"/>
    <lineage>
        <taxon>Eukaryota</taxon>
        <taxon>Fungi</taxon>
        <taxon>Dikarya</taxon>
        <taxon>Ascomycota</taxon>
        <taxon>Pezizomycotina</taxon>
        <taxon>Dothideomycetes</taxon>
        <taxon>Pleosporomycetidae</taxon>
        <taxon>Pleosporales</taxon>
        <taxon>Sporormiaceae</taxon>
        <taxon>Westerdykella</taxon>
    </lineage>
</organism>
<reference evidence="2" key="1">
    <citation type="journal article" date="2020" name="Stud. Mycol.">
        <title>101 Dothideomycetes genomes: a test case for predicting lifestyles and emergence of pathogens.</title>
        <authorList>
            <person name="Haridas S."/>
            <person name="Albert R."/>
            <person name="Binder M."/>
            <person name="Bloem J."/>
            <person name="Labutti K."/>
            <person name="Salamov A."/>
            <person name="Andreopoulos B."/>
            <person name="Baker S."/>
            <person name="Barry K."/>
            <person name="Bills G."/>
            <person name="Bluhm B."/>
            <person name="Cannon C."/>
            <person name="Castanera R."/>
            <person name="Culley D."/>
            <person name="Daum C."/>
            <person name="Ezra D."/>
            <person name="Gonzalez J."/>
            <person name="Henrissat B."/>
            <person name="Kuo A."/>
            <person name="Liang C."/>
            <person name="Lipzen A."/>
            <person name="Lutzoni F."/>
            <person name="Magnuson J."/>
            <person name="Mondo S."/>
            <person name="Nolan M."/>
            <person name="Ohm R."/>
            <person name="Pangilinan J."/>
            <person name="Park H.-J."/>
            <person name="Ramirez L."/>
            <person name="Alfaro M."/>
            <person name="Sun H."/>
            <person name="Tritt A."/>
            <person name="Yoshinaga Y."/>
            <person name="Zwiers L.-H."/>
            <person name="Turgeon B."/>
            <person name="Goodwin S."/>
            <person name="Spatafora J."/>
            <person name="Crous P."/>
            <person name="Grigoriev I."/>
        </authorList>
    </citation>
    <scope>NUCLEOTIDE SEQUENCE</scope>
    <source>
        <strain evidence="2">CBS 379.55</strain>
    </source>
</reference>
<dbReference type="RefSeq" id="XP_033655875.1">
    <property type="nucleotide sequence ID" value="XM_033794140.1"/>
</dbReference>
<dbReference type="InterPro" id="IPR036047">
    <property type="entry name" value="F-box-like_dom_sf"/>
</dbReference>
<dbReference type="InterPro" id="IPR001810">
    <property type="entry name" value="F-box_dom"/>
</dbReference>
<protein>
    <submittedName>
        <fullName evidence="2">YccV-like-domain-containing protein</fullName>
    </submittedName>
</protein>
<dbReference type="PANTHER" id="PTHR31350">
    <property type="entry name" value="SI:DKEY-261L7.2"/>
    <property type="match status" value="1"/>
</dbReference>
<gene>
    <name evidence="2" type="ORF">EI97DRAFT_250838</name>
</gene>
<evidence type="ECO:0000259" key="1">
    <source>
        <dbReference type="PROSITE" id="PS50181"/>
    </source>
</evidence>
<dbReference type="Proteomes" id="UP000800097">
    <property type="component" value="Unassembled WGS sequence"/>
</dbReference>
<dbReference type="SMART" id="SM00992">
    <property type="entry name" value="YccV-like"/>
    <property type="match status" value="1"/>
</dbReference>
<dbReference type="Pfam" id="PF12937">
    <property type="entry name" value="F-box-like"/>
    <property type="match status" value="1"/>
</dbReference>
<dbReference type="AlphaFoldDB" id="A0A6A6JRI6"/>
<dbReference type="InterPro" id="IPR011722">
    <property type="entry name" value="Hemimethylated_DNA-bd_dom"/>
</dbReference>
<evidence type="ECO:0000313" key="3">
    <source>
        <dbReference type="Proteomes" id="UP000800097"/>
    </source>
</evidence>
<dbReference type="SUPFAM" id="SSF141255">
    <property type="entry name" value="YccV-like"/>
    <property type="match status" value="1"/>
</dbReference>
<dbReference type="Pfam" id="PF08755">
    <property type="entry name" value="YccV-like"/>
    <property type="match status" value="1"/>
</dbReference>
<dbReference type="GO" id="GO:0003677">
    <property type="term" value="F:DNA binding"/>
    <property type="evidence" value="ECO:0007669"/>
    <property type="project" value="InterPro"/>
</dbReference>
<dbReference type="GeneID" id="54547315"/>
<dbReference type="SUPFAM" id="SSF81383">
    <property type="entry name" value="F-box domain"/>
    <property type="match status" value="1"/>
</dbReference>
<sequence length="606" mass="69095">MPPNRTLPELPAEVLESVLLHLDAPSLSALSLTSKFLQDFVADAHVVWRNLCLTTFQFWDPRHDITAKSSEPLSKAGWRALFHYRIHVRQETRRLLNNVLQLQYRRVQHIVEAAGYGYDAKDTLLEEFDCPDDCEDVLARRYYAHAILGRIQRELAIKVWKDLSGGKDVPLERALSAFDMFALVGRDVDLNRTSAELDDLARRLLRKYPAFPDMSTRAKASTLGQFLHDQGFRGVSDESYRALRNSFIGLAMRLPKHESLPLISVAIYCAIASRVGLNARPCGFIFHVICWVSAPKSYTLDGEYKPSQSDELDTMYVDPFRGGDEVFKADLIRKLKGLAVPASQHAYYLSPSTTSELVIRTARNITASVQSVRQNRGPYQFGVHAQSWHSPEPDVDGAFYGAIWAITLVSGAGGDVAGNMPESSHDVETRRRQYLPYLLECFQLHFPWDITLLEEHAIPLFPDPPDQNRLKIFTQSMRKLDSVRKEVNRRPPQNDKVLFKVGQLFRHKRYDYEGVVTGWDPACNAGEDWIQHMGVDRLQGGRNQSFYHVLVDDKTVRYVAEENIEPVEPGTEPSAAMLTLAGRYFKRWDRHNNIFVSNVRDEYPDD</sequence>
<dbReference type="Pfam" id="PF13369">
    <property type="entry name" value="Transglut_core2"/>
    <property type="match status" value="1"/>
</dbReference>
<keyword evidence="3" id="KW-1185">Reference proteome</keyword>
<dbReference type="EMBL" id="ML986488">
    <property type="protein sequence ID" value="KAF2278336.1"/>
    <property type="molecule type" value="Genomic_DNA"/>
</dbReference>
<evidence type="ECO:0000313" key="2">
    <source>
        <dbReference type="EMBL" id="KAF2278336.1"/>
    </source>
</evidence>
<dbReference type="InterPro" id="IPR036623">
    <property type="entry name" value="Hemimethylated_DNA-bd_sf"/>
</dbReference>